<dbReference type="GO" id="GO:0016709">
    <property type="term" value="F:oxidoreductase activity, acting on paired donors, with incorporation or reduction of molecular oxygen, NAD(P)H as one donor, and incorporation of one atom of oxygen"/>
    <property type="evidence" value="ECO:0007669"/>
    <property type="project" value="UniProtKB-UniRule"/>
</dbReference>
<dbReference type="SUPFAM" id="SSF47240">
    <property type="entry name" value="Ferritin-like"/>
    <property type="match status" value="1"/>
</dbReference>
<gene>
    <name evidence="8" type="primary">COQ7</name>
    <name evidence="10" type="ORF">DB88DRAFT_164538</name>
</gene>
<dbReference type="EC" id="1.14.99.60" evidence="8"/>
<accession>A0AAD9L8L9</accession>
<dbReference type="EMBL" id="JAODAN010000002">
    <property type="protein sequence ID" value="KAK1926424.1"/>
    <property type="molecule type" value="Genomic_DNA"/>
</dbReference>
<feature type="binding site" evidence="8">
    <location>
        <position position="134"/>
    </location>
    <ligand>
        <name>Fe cation</name>
        <dbReference type="ChEBI" id="CHEBI:24875"/>
        <label>2</label>
    </ligand>
</feature>
<dbReference type="CDD" id="cd01042">
    <property type="entry name" value="DMQH"/>
    <property type="match status" value="1"/>
</dbReference>
<evidence type="ECO:0000256" key="3">
    <source>
        <dbReference type="ARBA" id="ARBA00022723"/>
    </source>
</evidence>
<dbReference type="GO" id="GO:0006744">
    <property type="term" value="P:ubiquinone biosynthetic process"/>
    <property type="evidence" value="ECO:0007669"/>
    <property type="project" value="UniProtKB-UniRule"/>
</dbReference>
<evidence type="ECO:0000256" key="8">
    <source>
        <dbReference type="HAMAP-Rule" id="MF_03194"/>
    </source>
</evidence>
<keyword evidence="4 8" id="KW-0560">Oxidoreductase</keyword>
<keyword evidence="5 8" id="KW-0408">Iron</keyword>
<keyword evidence="2 8" id="KW-0831">Ubiquinone biosynthesis</keyword>
<keyword evidence="7 8" id="KW-0472">Membrane</keyword>
<dbReference type="HAMAP" id="MF_01658">
    <property type="entry name" value="COQ7"/>
    <property type="match status" value="1"/>
</dbReference>
<dbReference type="GO" id="GO:0046872">
    <property type="term" value="F:metal ion binding"/>
    <property type="evidence" value="ECO:0007669"/>
    <property type="project" value="UniProtKB-KW"/>
</dbReference>
<feature type="binding site" evidence="8">
    <location>
        <position position="137"/>
    </location>
    <ligand>
        <name>Fe cation</name>
        <dbReference type="ChEBI" id="CHEBI:24875"/>
        <label>1</label>
    </ligand>
</feature>
<comment type="caution">
    <text evidence="10">The sequence shown here is derived from an EMBL/GenBank/DDBJ whole genome shotgun (WGS) entry which is preliminary data.</text>
</comment>
<evidence type="ECO:0000313" key="10">
    <source>
        <dbReference type="EMBL" id="KAK1926424.1"/>
    </source>
</evidence>
<dbReference type="InterPro" id="IPR009078">
    <property type="entry name" value="Ferritin-like_SF"/>
</dbReference>
<dbReference type="PANTHER" id="PTHR11237:SF4">
    <property type="entry name" value="5-DEMETHOXYUBIQUINONE HYDROXYLASE, MITOCHONDRIAL"/>
    <property type="match status" value="1"/>
</dbReference>
<dbReference type="GO" id="GO:0008682">
    <property type="term" value="F:3-demethoxyubiquinol 3-hydroxylase activity"/>
    <property type="evidence" value="ECO:0007669"/>
    <property type="project" value="UniProtKB-EC"/>
</dbReference>
<evidence type="ECO:0000256" key="9">
    <source>
        <dbReference type="SAM" id="MobiDB-lite"/>
    </source>
</evidence>
<sequence>MQSAMTSTSRCAIAATTRLPRRSLASSAYFPPRAGGPSRPPTPPSSSPPQPTPPSSSTHPTLPSSIPHPDPSSDATTSTPRLSPSEHALVSSIIRVDQAGELGANWIYRGQKYGSLLRGDTSTARQVSEMWENEKHHLKTMALLRAQHDVRPTVLYPLWQGLAFGLGLGTALLGREAAMACTEAVETVIGEHYDDQIRALKPLIEKHDHPSLPLLRDVLKEFRDDELEHLDTAVEEGAQKAPGHSLLSAVIGAGCKAAIKVCEKI</sequence>
<evidence type="ECO:0000313" key="11">
    <source>
        <dbReference type="Proteomes" id="UP001182556"/>
    </source>
</evidence>
<feature type="compositionally biased region" description="Low complexity" evidence="9">
    <location>
        <begin position="55"/>
        <end position="67"/>
    </location>
</feature>
<dbReference type="Pfam" id="PF03232">
    <property type="entry name" value="COQ7"/>
    <property type="match status" value="1"/>
</dbReference>
<comment type="pathway">
    <text evidence="1 8">Cofactor biosynthesis; ubiquinone biosynthesis.</text>
</comment>
<evidence type="ECO:0000256" key="4">
    <source>
        <dbReference type="ARBA" id="ARBA00023002"/>
    </source>
</evidence>
<proteinExistence type="inferred from homology"/>
<evidence type="ECO:0000256" key="1">
    <source>
        <dbReference type="ARBA" id="ARBA00004749"/>
    </source>
</evidence>
<keyword evidence="6 8" id="KW-0503">Monooxygenase</keyword>
<reference evidence="10" key="1">
    <citation type="submission" date="2023-02" db="EMBL/GenBank/DDBJ databases">
        <title>Identification and recombinant expression of a fungal hydrolase from Papiliotrema laurentii that hydrolyzes apple cutin and clears colloidal polyester polyurethane.</title>
        <authorList>
            <consortium name="DOE Joint Genome Institute"/>
            <person name="Roman V.A."/>
            <person name="Bojanowski C."/>
            <person name="Crable B.R."/>
            <person name="Wagner D.N."/>
            <person name="Hung C.S."/>
            <person name="Nadeau L.J."/>
            <person name="Schratz L."/>
            <person name="Haridas S."/>
            <person name="Pangilinan J."/>
            <person name="Lipzen A."/>
            <person name="Na H."/>
            <person name="Yan M."/>
            <person name="Ng V."/>
            <person name="Grigoriev I.V."/>
            <person name="Spatafora J.W."/>
            <person name="Barlow D."/>
            <person name="Biffinger J."/>
            <person name="Kelley-Loughnane N."/>
            <person name="Varaljay V.A."/>
            <person name="Crookes-Goodson W.J."/>
        </authorList>
    </citation>
    <scope>NUCLEOTIDE SEQUENCE</scope>
    <source>
        <strain evidence="10">5307AH</strain>
    </source>
</reference>
<comment type="similarity">
    <text evidence="8">Belongs to the COQ7 family.</text>
</comment>
<evidence type="ECO:0000256" key="2">
    <source>
        <dbReference type="ARBA" id="ARBA00022688"/>
    </source>
</evidence>
<comment type="subcellular location">
    <subcellularLocation>
        <location evidence="8">Mitochondrion inner membrane</location>
        <topology evidence="8">Peripheral membrane protein</topology>
        <orientation evidence="8">Matrix side</orientation>
    </subcellularLocation>
</comment>
<keyword evidence="8" id="KW-0999">Mitochondrion inner membrane</keyword>
<dbReference type="AlphaFoldDB" id="A0AAD9L8L9"/>
<feature type="binding site" evidence="8">
    <location>
        <position position="186"/>
    </location>
    <ligand>
        <name>Fe cation</name>
        <dbReference type="ChEBI" id="CHEBI:24875"/>
        <label>2</label>
    </ligand>
</feature>
<organism evidence="10 11">
    <name type="scientific">Papiliotrema laurentii</name>
    <name type="common">Cryptococcus laurentii</name>
    <dbReference type="NCBI Taxonomy" id="5418"/>
    <lineage>
        <taxon>Eukaryota</taxon>
        <taxon>Fungi</taxon>
        <taxon>Dikarya</taxon>
        <taxon>Basidiomycota</taxon>
        <taxon>Agaricomycotina</taxon>
        <taxon>Tremellomycetes</taxon>
        <taxon>Tremellales</taxon>
        <taxon>Rhynchogastremaceae</taxon>
        <taxon>Papiliotrema</taxon>
    </lineage>
</organism>
<feature type="region of interest" description="Disordered" evidence="9">
    <location>
        <begin position="1"/>
        <end position="84"/>
    </location>
</feature>
<dbReference type="GO" id="GO:0031314">
    <property type="term" value="C:extrinsic component of mitochondrial inner membrane"/>
    <property type="evidence" value="ECO:0007669"/>
    <property type="project" value="UniProtKB-UniRule"/>
</dbReference>
<keyword evidence="3 8" id="KW-0479">Metal-binding</keyword>
<comment type="function">
    <text evidence="8">Catalyzes the hydroxylation of 2-polyprenyl-3-methyl-6-methoxy-1,4-benzoquinol (DMQH2) during ubiquinone biosynthesis. Has also a structural role in the COQ enzyme complex, stabilizing other COQ polypeptides.</text>
</comment>
<dbReference type="InterPro" id="IPR011566">
    <property type="entry name" value="Ubq_synth_Coq7"/>
</dbReference>
<feature type="binding site" evidence="8">
    <location>
        <position position="229"/>
    </location>
    <ligand>
        <name>Fe cation</name>
        <dbReference type="ChEBI" id="CHEBI:24875"/>
        <label>2</label>
    </ligand>
</feature>
<feature type="binding site" evidence="8">
    <location>
        <position position="101"/>
    </location>
    <ligand>
        <name>Fe cation</name>
        <dbReference type="ChEBI" id="CHEBI:24875"/>
        <label>1</label>
    </ligand>
</feature>
<feature type="compositionally biased region" description="Pro residues" evidence="9">
    <location>
        <begin position="38"/>
        <end position="54"/>
    </location>
</feature>
<feature type="binding site" evidence="8">
    <location>
        <position position="226"/>
    </location>
    <ligand>
        <name>Fe cation</name>
        <dbReference type="ChEBI" id="CHEBI:24875"/>
        <label>1</label>
    </ligand>
</feature>
<keyword evidence="8" id="KW-0496">Mitochondrion</keyword>
<feature type="binding site" evidence="8">
    <location>
        <position position="226"/>
    </location>
    <ligand>
        <name>Fe cation</name>
        <dbReference type="ChEBI" id="CHEBI:24875"/>
        <label>2</label>
    </ligand>
</feature>
<evidence type="ECO:0000256" key="7">
    <source>
        <dbReference type="ARBA" id="ARBA00023136"/>
    </source>
</evidence>
<dbReference type="Proteomes" id="UP001182556">
    <property type="component" value="Unassembled WGS sequence"/>
</dbReference>
<evidence type="ECO:0000256" key="6">
    <source>
        <dbReference type="ARBA" id="ARBA00023033"/>
    </source>
</evidence>
<comment type="catalytic activity">
    <reaction evidence="8">
        <text>a 5-methoxy-2-methyl-3-(all-trans-polyprenyl)benzene-1,4-diol + AH2 + O2 = a 3-demethylubiquinol + A + H2O</text>
        <dbReference type="Rhea" id="RHEA:50908"/>
        <dbReference type="Rhea" id="RHEA-COMP:10859"/>
        <dbReference type="Rhea" id="RHEA-COMP:10914"/>
        <dbReference type="ChEBI" id="CHEBI:13193"/>
        <dbReference type="ChEBI" id="CHEBI:15377"/>
        <dbReference type="ChEBI" id="CHEBI:15379"/>
        <dbReference type="ChEBI" id="CHEBI:17499"/>
        <dbReference type="ChEBI" id="CHEBI:84167"/>
        <dbReference type="ChEBI" id="CHEBI:84422"/>
        <dbReference type="EC" id="1.14.99.60"/>
    </reaction>
</comment>
<comment type="cofactor">
    <cofactor evidence="8">
        <name>Fe cation</name>
        <dbReference type="ChEBI" id="CHEBI:24875"/>
    </cofactor>
    <text evidence="8">Binds 2 iron ions per subunit.</text>
</comment>
<dbReference type="PANTHER" id="PTHR11237">
    <property type="entry name" value="COENZYME Q10 BIOSYNTHESIS PROTEIN 7"/>
    <property type="match status" value="1"/>
</dbReference>
<evidence type="ECO:0000256" key="5">
    <source>
        <dbReference type="ARBA" id="ARBA00023004"/>
    </source>
</evidence>
<keyword evidence="10" id="KW-0830">Ubiquinone</keyword>
<comment type="subunit">
    <text evidence="8">Component of a multi-subunit COQ enzyme complex, composed of at least COQ3, COQ4, COQ5, COQ6, COQ7 and COQ9.</text>
</comment>
<feature type="compositionally biased region" description="Polar residues" evidence="9">
    <location>
        <begin position="1"/>
        <end position="10"/>
    </location>
</feature>
<protein>
    <recommendedName>
        <fullName evidence="8">5-demethoxyubiquinone hydroxylase, mitochondrial</fullName>
        <shortName evidence="8">DMQ hydroxylase</shortName>
        <ecNumber evidence="8">1.14.99.60</ecNumber>
    </recommendedName>
    <alternativeName>
        <fullName evidence="8">Ubiquinone biosynthesis monooxygenase COQ7</fullName>
    </alternativeName>
</protein>
<name>A0AAD9L8L9_PAPLA</name>
<feature type="binding site" evidence="8">
    <location>
        <position position="134"/>
    </location>
    <ligand>
        <name>Fe cation</name>
        <dbReference type="ChEBI" id="CHEBI:24875"/>
        <label>1</label>
    </ligand>
</feature>
<keyword evidence="11" id="KW-1185">Reference proteome</keyword>